<dbReference type="Proteomes" id="UP000245207">
    <property type="component" value="Unassembled WGS sequence"/>
</dbReference>
<reference evidence="3 4" key="1">
    <citation type="journal article" date="2018" name="Mol. Plant">
        <title>The genome of Artemisia annua provides insight into the evolution of Asteraceae family and artemisinin biosynthesis.</title>
        <authorList>
            <person name="Shen Q."/>
            <person name="Zhang L."/>
            <person name="Liao Z."/>
            <person name="Wang S."/>
            <person name="Yan T."/>
            <person name="Shi P."/>
            <person name="Liu M."/>
            <person name="Fu X."/>
            <person name="Pan Q."/>
            <person name="Wang Y."/>
            <person name="Lv Z."/>
            <person name="Lu X."/>
            <person name="Zhang F."/>
            <person name="Jiang W."/>
            <person name="Ma Y."/>
            <person name="Chen M."/>
            <person name="Hao X."/>
            <person name="Li L."/>
            <person name="Tang Y."/>
            <person name="Lv G."/>
            <person name="Zhou Y."/>
            <person name="Sun X."/>
            <person name="Brodelius P.E."/>
            <person name="Rose J.K.C."/>
            <person name="Tang K."/>
        </authorList>
    </citation>
    <scope>NUCLEOTIDE SEQUENCE [LARGE SCALE GENOMIC DNA]</scope>
    <source>
        <strain evidence="4">cv. Huhao1</strain>
        <tissue evidence="3">Leaf</tissue>
    </source>
</reference>
<accession>A0A2U1NAI9</accession>
<dbReference type="PROSITE" id="PS50812">
    <property type="entry name" value="PWWP"/>
    <property type="match status" value="1"/>
</dbReference>
<gene>
    <name evidence="3" type="ORF">CTI12_AA287920</name>
</gene>
<sequence>MEFESEVGTIVWVRRRNGSWWPGKILGGEELSASHLMSPRSGTPVKLLGREDASVKRPRHDDDVKEEESINKRRLNTSPKLPPNPMPLQTHPPLLLVEVDNKTPVAHPPEMAAAAASGDSSDHTPDHLLQGEKRKPSPEDQSMQLQLDHKEHPKSDESFDYNPTPLSDWVDVSTPKSQNAFTVTVSKWQLKGKRNTRSLMKRYRNAAGDNKLLVGSSQWMNYRGGEDRLAADSFDKRLRSQAIGFNMPTRDVGLDSSHDIINSVEGYWEQQPTDYHDSSLAYMNSLQFGGRMKSMLIDVDVQVQSGYQREHVPMISLMSKLNDNAIVGHPIPVETIQDGSSDIILSAAETYEYQTESLALDPDDTALQPWRTARRTAKCRVPRPPAQDEYAAADEERKHNNRKGGSISRKWPSPKLQKKPQRRSVLSHSQKIRTLSSIGGGGDQISDLRAEDGVMKPAAAAVACIPVKLVFSRLHEELSVRSVPKGGKCFGERNCKEETAEMLKILKTSLWRMNVHHLVLESK</sequence>
<dbReference type="STRING" id="35608.A0A2U1NAI9"/>
<dbReference type="OrthoDB" id="1908535at2759"/>
<comment type="caution">
    <text evidence="3">The sequence shown here is derived from an EMBL/GenBank/DDBJ whole genome shotgun (WGS) entry which is preliminary data.</text>
</comment>
<keyword evidence="4" id="KW-1185">Reference proteome</keyword>
<dbReference type="CDD" id="cd05162">
    <property type="entry name" value="PWWP"/>
    <property type="match status" value="1"/>
</dbReference>
<feature type="compositionally biased region" description="Basic and acidic residues" evidence="1">
    <location>
        <begin position="120"/>
        <end position="138"/>
    </location>
</feature>
<evidence type="ECO:0000313" key="4">
    <source>
        <dbReference type="Proteomes" id="UP000245207"/>
    </source>
</evidence>
<evidence type="ECO:0000259" key="2">
    <source>
        <dbReference type="PROSITE" id="PS50812"/>
    </source>
</evidence>
<dbReference type="InterPro" id="IPR000313">
    <property type="entry name" value="PWWP_dom"/>
</dbReference>
<dbReference type="EMBL" id="PKPP01003221">
    <property type="protein sequence ID" value="PWA70525.1"/>
    <property type="molecule type" value="Genomic_DNA"/>
</dbReference>
<feature type="region of interest" description="Disordered" evidence="1">
    <location>
        <begin position="111"/>
        <end position="162"/>
    </location>
</feature>
<protein>
    <submittedName>
        <fullName evidence="3">PWWP-like protein</fullName>
    </submittedName>
</protein>
<dbReference type="AlphaFoldDB" id="A0A2U1NAI9"/>
<name>A0A2U1NAI9_ARTAN</name>
<dbReference type="PANTHER" id="PTHR33697">
    <property type="entry name" value="T17B22.17 PROTEIN-RELATED"/>
    <property type="match status" value="1"/>
</dbReference>
<dbReference type="PANTHER" id="PTHR33697:SF2">
    <property type="entry name" value="T17B22.17 PROTEIN"/>
    <property type="match status" value="1"/>
</dbReference>
<evidence type="ECO:0000313" key="3">
    <source>
        <dbReference type="EMBL" id="PWA70525.1"/>
    </source>
</evidence>
<feature type="compositionally biased region" description="Basic and acidic residues" evidence="1">
    <location>
        <begin position="48"/>
        <end position="71"/>
    </location>
</feature>
<evidence type="ECO:0000256" key="1">
    <source>
        <dbReference type="SAM" id="MobiDB-lite"/>
    </source>
</evidence>
<dbReference type="InterPro" id="IPR044679">
    <property type="entry name" value="PWWP2-like"/>
</dbReference>
<feature type="region of interest" description="Disordered" evidence="1">
    <location>
        <begin position="35"/>
        <end position="86"/>
    </location>
</feature>
<organism evidence="3 4">
    <name type="scientific">Artemisia annua</name>
    <name type="common">Sweet wormwood</name>
    <dbReference type="NCBI Taxonomy" id="35608"/>
    <lineage>
        <taxon>Eukaryota</taxon>
        <taxon>Viridiplantae</taxon>
        <taxon>Streptophyta</taxon>
        <taxon>Embryophyta</taxon>
        <taxon>Tracheophyta</taxon>
        <taxon>Spermatophyta</taxon>
        <taxon>Magnoliopsida</taxon>
        <taxon>eudicotyledons</taxon>
        <taxon>Gunneridae</taxon>
        <taxon>Pentapetalae</taxon>
        <taxon>asterids</taxon>
        <taxon>campanulids</taxon>
        <taxon>Asterales</taxon>
        <taxon>Asteraceae</taxon>
        <taxon>Asteroideae</taxon>
        <taxon>Anthemideae</taxon>
        <taxon>Artemisiinae</taxon>
        <taxon>Artemisia</taxon>
    </lineage>
</organism>
<proteinExistence type="predicted"/>
<dbReference type="SUPFAM" id="SSF63748">
    <property type="entry name" value="Tudor/PWWP/MBT"/>
    <property type="match status" value="1"/>
</dbReference>
<feature type="domain" description="PWWP" evidence="2">
    <location>
        <begin position="7"/>
        <end position="52"/>
    </location>
</feature>
<feature type="compositionally biased region" description="Basic and acidic residues" evidence="1">
    <location>
        <begin position="147"/>
        <end position="157"/>
    </location>
</feature>
<feature type="region of interest" description="Disordered" evidence="1">
    <location>
        <begin position="374"/>
        <end position="429"/>
    </location>
</feature>